<dbReference type="GO" id="GO:0000981">
    <property type="term" value="F:DNA-binding transcription factor activity, RNA polymerase II-specific"/>
    <property type="evidence" value="ECO:0007669"/>
    <property type="project" value="TreeGrafter"/>
</dbReference>
<reference evidence="12" key="3">
    <citation type="submission" date="2025-09" db="UniProtKB">
        <authorList>
            <consortium name="Ensembl"/>
        </authorList>
    </citation>
    <scope>IDENTIFICATION</scope>
</reference>
<comment type="subunit">
    <text evidence="8">Interacts with ESR1. Interacts with UBE2I/UBC9. Interacts with SMAD3. Interacts with DDX20.</text>
</comment>
<dbReference type="PROSITE" id="PS00658">
    <property type="entry name" value="FORK_HEAD_2"/>
    <property type="match status" value="1"/>
</dbReference>
<dbReference type="InterPro" id="IPR036388">
    <property type="entry name" value="WH-like_DNA-bd_sf"/>
</dbReference>
<dbReference type="AlphaFoldDB" id="A0A8B9XHR6"/>
<feature type="compositionally biased region" description="Basic residues" evidence="10">
    <location>
        <begin position="355"/>
        <end position="368"/>
    </location>
</feature>
<feature type="region of interest" description="Disordered" evidence="10">
    <location>
        <begin position="332"/>
        <end position="459"/>
    </location>
</feature>
<keyword evidence="6 9" id="KW-0539">Nucleus</keyword>
<feature type="region of interest" description="Disordered" evidence="10">
    <location>
        <begin position="236"/>
        <end position="317"/>
    </location>
</feature>
<feature type="compositionally biased region" description="Basic and acidic residues" evidence="10">
    <location>
        <begin position="153"/>
        <end position="166"/>
    </location>
</feature>
<feature type="compositionally biased region" description="Polar residues" evidence="10">
    <location>
        <begin position="247"/>
        <end position="256"/>
    </location>
</feature>
<dbReference type="Pfam" id="PF00250">
    <property type="entry name" value="Forkhead"/>
    <property type="match status" value="1"/>
</dbReference>
<reference evidence="12" key="1">
    <citation type="submission" date="2019-05" db="EMBL/GenBank/DDBJ databases">
        <authorList>
            <person name="Zhang S."/>
            <person name="Liu J."/>
        </authorList>
    </citation>
    <scope>NUCLEOTIDE SEQUENCE [LARGE SCALE GENOMIC DNA]</scope>
</reference>
<dbReference type="PRINTS" id="PR00053">
    <property type="entry name" value="FORKHEAD"/>
</dbReference>
<evidence type="ECO:0000313" key="13">
    <source>
        <dbReference type="Proteomes" id="UP000694520"/>
    </source>
</evidence>
<evidence type="ECO:0000256" key="7">
    <source>
        <dbReference type="ARBA" id="ARBA00034872"/>
    </source>
</evidence>
<evidence type="ECO:0000256" key="4">
    <source>
        <dbReference type="ARBA" id="ARBA00023125"/>
    </source>
</evidence>
<keyword evidence="4 9" id="KW-0238">DNA-binding</keyword>
<dbReference type="PANTHER" id="PTHR11829">
    <property type="entry name" value="FORKHEAD BOX PROTEIN"/>
    <property type="match status" value="1"/>
</dbReference>
<dbReference type="Gene3D" id="1.10.10.10">
    <property type="entry name" value="Winged helix-like DNA-binding domain superfamily/Winged helix DNA-binding domain"/>
    <property type="match status" value="1"/>
</dbReference>
<dbReference type="GO" id="GO:0000978">
    <property type="term" value="F:RNA polymerase II cis-regulatory region sequence-specific DNA binding"/>
    <property type="evidence" value="ECO:0007669"/>
    <property type="project" value="TreeGrafter"/>
</dbReference>
<dbReference type="PROSITE" id="PS00657">
    <property type="entry name" value="FORK_HEAD_1"/>
    <property type="match status" value="1"/>
</dbReference>
<dbReference type="GeneTree" id="ENSGT00940000162251"/>
<keyword evidence="2" id="KW-0221">Differentiation</keyword>
<evidence type="ECO:0000256" key="10">
    <source>
        <dbReference type="SAM" id="MobiDB-lite"/>
    </source>
</evidence>
<dbReference type="InterPro" id="IPR001766">
    <property type="entry name" value="Fork_head_dom"/>
</dbReference>
<dbReference type="GO" id="GO:0030154">
    <property type="term" value="P:cell differentiation"/>
    <property type="evidence" value="ECO:0007669"/>
    <property type="project" value="UniProtKB-KW"/>
</dbReference>
<evidence type="ECO:0000256" key="3">
    <source>
        <dbReference type="ARBA" id="ARBA00023015"/>
    </source>
</evidence>
<evidence type="ECO:0000313" key="12">
    <source>
        <dbReference type="Ensembl" id="ENSBGRP00000020734.1"/>
    </source>
</evidence>
<feature type="region of interest" description="Disordered" evidence="10">
    <location>
        <begin position="136"/>
        <end position="195"/>
    </location>
</feature>
<dbReference type="InterPro" id="IPR047514">
    <property type="entry name" value="FH_FOXL1"/>
</dbReference>
<evidence type="ECO:0000256" key="6">
    <source>
        <dbReference type="ARBA" id="ARBA00023242"/>
    </source>
</evidence>
<dbReference type="InterPro" id="IPR030456">
    <property type="entry name" value="TF_fork_head_CS_2"/>
</dbReference>
<dbReference type="InterPro" id="IPR018122">
    <property type="entry name" value="TF_fork_head_CS_1"/>
</dbReference>
<feature type="domain" description="Fork-head" evidence="11">
    <location>
        <begin position="49"/>
        <end position="143"/>
    </location>
</feature>
<organism evidence="12 13">
    <name type="scientific">Bos mutus grunniens</name>
    <name type="common">Wild yak</name>
    <name type="synonym">Bos grunniens</name>
    <dbReference type="NCBI Taxonomy" id="30521"/>
    <lineage>
        <taxon>Eukaryota</taxon>
        <taxon>Metazoa</taxon>
        <taxon>Chordata</taxon>
        <taxon>Craniata</taxon>
        <taxon>Vertebrata</taxon>
        <taxon>Euteleostomi</taxon>
        <taxon>Mammalia</taxon>
        <taxon>Eutheria</taxon>
        <taxon>Laurasiatheria</taxon>
        <taxon>Artiodactyla</taxon>
        <taxon>Ruminantia</taxon>
        <taxon>Pecora</taxon>
        <taxon>Bovidae</taxon>
        <taxon>Bovinae</taxon>
        <taxon>Bos</taxon>
    </lineage>
</organism>
<dbReference type="PANTHER" id="PTHR11829:SF204">
    <property type="entry name" value="FORKHEAD BOX PROTEIN L1"/>
    <property type="match status" value="1"/>
</dbReference>
<dbReference type="CDD" id="cd20027">
    <property type="entry name" value="FH_FOXL1"/>
    <property type="match status" value="1"/>
</dbReference>
<comment type="subcellular location">
    <subcellularLocation>
        <location evidence="1 9">Nucleus</location>
    </subcellularLocation>
</comment>
<sequence>MSHLFSPRLPALATSPMLYLYGPERPGLPLAFAPAGALAASGRVEPPQKPPYSYIALIAMAIQDAPEQRVTLNGIYQFIMDRFPFYHDNRQGWQNSIRHNLSLNDCFVKVPREKGRPGKGSYWTLDPRCLDMFENGNYRRRKRKPKPGPGGPEAKRVRAETQERGAEAPPEVQSAGGRPAPRPPSRKERPRALAPSGSHLFSPGCLLWPPRPCCICTAPRDPGCLWPSPLRARWPPRAGWSPPRSLPTATSRSSPWRSRMRLSRGSHSTASTSSSWTASPSITTTGRAGRTASATTSRSTTASSRYPARKGGPARAATGHWTLDAWICSRTATTGAGRGSPSPARGARRPSGSAPRRRSAAQRRRLRCRAPEGAPAPRPPSRKERPRAPRPFGKPPLRRRRHSPGPGPGPQRVTRATRSRAQRRWLSASLSARWTAGGLLRAPPPAALRRARTSPRASA</sequence>
<keyword evidence="3" id="KW-0805">Transcription regulation</keyword>
<feature type="compositionally biased region" description="Low complexity" evidence="10">
    <location>
        <begin position="339"/>
        <end position="354"/>
    </location>
</feature>
<dbReference type="SUPFAM" id="SSF46785">
    <property type="entry name" value="Winged helix' DNA-binding domain"/>
    <property type="match status" value="1"/>
</dbReference>
<feature type="compositionally biased region" description="Low complexity" evidence="10">
    <location>
        <begin position="265"/>
        <end position="305"/>
    </location>
</feature>
<dbReference type="FunFam" id="1.10.10.10:FF:000016">
    <property type="entry name" value="Forkhead box protein I1"/>
    <property type="match status" value="1"/>
</dbReference>
<feature type="DNA-binding region" description="Fork-head" evidence="9">
    <location>
        <begin position="49"/>
        <end position="143"/>
    </location>
</feature>
<evidence type="ECO:0000256" key="2">
    <source>
        <dbReference type="ARBA" id="ARBA00022782"/>
    </source>
</evidence>
<dbReference type="Proteomes" id="UP000694520">
    <property type="component" value="Chromosome 20"/>
</dbReference>
<name>A0A8B9XHR6_BOSMU</name>
<dbReference type="InterPro" id="IPR050211">
    <property type="entry name" value="FOX_domain-containing"/>
</dbReference>
<protein>
    <recommendedName>
        <fullName evidence="7">Forkhead box protein L2</fullName>
    </recommendedName>
</protein>
<keyword evidence="5" id="KW-0804">Transcription</keyword>
<dbReference type="GO" id="GO:0005634">
    <property type="term" value="C:nucleus"/>
    <property type="evidence" value="ECO:0007669"/>
    <property type="project" value="UniProtKB-SubCell"/>
</dbReference>
<evidence type="ECO:0000256" key="9">
    <source>
        <dbReference type="PROSITE-ProRule" id="PRU00089"/>
    </source>
</evidence>
<evidence type="ECO:0000256" key="5">
    <source>
        <dbReference type="ARBA" id="ARBA00023163"/>
    </source>
</evidence>
<dbReference type="SMART" id="SM00339">
    <property type="entry name" value="FH"/>
    <property type="match status" value="1"/>
</dbReference>
<dbReference type="GO" id="GO:0009653">
    <property type="term" value="P:anatomical structure morphogenesis"/>
    <property type="evidence" value="ECO:0007669"/>
    <property type="project" value="TreeGrafter"/>
</dbReference>
<evidence type="ECO:0000259" key="11">
    <source>
        <dbReference type="PROSITE" id="PS50039"/>
    </source>
</evidence>
<accession>A0A8B9XHR6</accession>
<dbReference type="GO" id="GO:0048513">
    <property type="term" value="P:animal organ development"/>
    <property type="evidence" value="ECO:0007669"/>
    <property type="project" value="UniProtKB-ARBA"/>
</dbReference>
<proteinExistence type="predicted"/>
<dbReference type="Ensembl" id="ENSBGRT00000023968.1">
    <property type="protein sequence ID" value="ENSBGRP00000020734.1"/>
    <property type="gene ID" value="ENSBGRG00000013135.1"/>
</dbReference>
<dbReference type="InterPro" id="IPR036390">
    <property type="entry name" value="WH_DNA-bd_sf"/>
</dbReference>
<dbReference type="PROSITE" id="PS50039">
    <property type="entry name" value="FORK_HEAD_3"/>
    <property type="match status" value="1"/>
</dbReference>
<reference evidence="12" key="2">
    <citation type="submission" date="2025-08" db="UniProtKB">
        <authorList>
            <consortium name="Ensembl"/>
        </authorList>
    </citation>
    <scope>IDENTIFICATION</scope>
</reference>
<evidence type="ECO:0000256" key="1">
    <source>
        <dbReference type="ARBA" id="ARBA00004123"/>
    </source>
</evidence>
<evidence type="ECO:0000256" key="8">
    <source>
        <dbReference type="ARBA" id="ARBA00065781"/>
    </source>
</evidence>
<keyword evidence="13" id="KW-1185">Reference proteome</keyword>